<comment type="caution">
    <text evidence="18">The sequence shown here is derived from an EMBL/GenBank/DDBJ whole genome shotgun (WGS) entry which is preliminary data.</text>
</comment>
<dbReference type="EMBL" id="LFYR01001623">
    <property type="protein sequence ID" value="KMZ60164.1"/>
    <property type="molecule type" value="Genomic_DNA"/>
</dbReference>
<dbReference type="Gene3D" id="2.90.10.10">
    <property type="entry name" value="Bulb-type lectin domain"/>
    <property type="match status" value="1"/>
</dbReference>
<feature type="transmembrane region" description="Helical" evidence="14">
    <location>
        <begin position="432"/>
        <end position="456"/>
    </location>
</feature>
<dbReference type="CDD" id="cd01098">
    <property type="entry name" value="PAN_AP_plant"/>
    <property type="match status" value="1"/>
</dbReference>
<evidence type="ECO:0000256" key="6">
    <source>
        <dbReference type="ARBA" id="ARBA00022729"/>
    </source>
</evidence>
<evidence type="ECO:0000256" key="12">
    <source>
        <dbReference type="PIRNR" id="PIRNR000641"/>
    </source>
</evidence>
<keyword evidence="10" id="KW-1015">Disulfide bond</keyword>
<dbReference type="GO" id="GO:0051707">
    <property type="term" value="P:response to other organism"/>
    <property type="evidence" value="ECO:0007669"/>
    <property type="project" value="UniProtKB-ARBA"/>
</dbReference>
<keyword evidence="14" id="KW-0812">Transmembrane</keyword>
<comment type="catalytic activity">
    <reaction evidence="12">
        <text>L-threonyl-[protein] + ATP = O-phospho-L-threonyl-[protein] + ADP + H(+)</text>
        <dbReference type="Rhea" id="RHEA:46608"/>
        <dbReference type="Rhea" id="RHEA-COMP:11060"/>
        <dbReference type="Rhea" id="RHEA-COMP:11605"/>
        <dbReference type="ChEBI" id="CHEBI:15378"/>
        <dbReference type="ChEBI" id="CHEBI:30013"/>
        <dbReference type="ChEBI" id="CHEBI:30616"/>
        <dbReference type="ChEBI" id="CHEBI:61977"/>
        <dbReference type="ChEBI" id="CHEBI:456216"/>
        <dbReference type="EC" id="2.7.11.1"/>
    </reaction>
</comment>
<dbReference type="GO" id="GO:0006955">
    <property type="term" value="P:immune response"/>
    <property type="evidence" value="ECO:0000318"/>
    <property type="project" value="GO_Central"/>
</dbReference>
<dbReference type="InterPro" id="IPR008271">
    <property type="entry name" value="Ser/Thr_kinase_AS"/>
</dbReference>
<keyword evidence="18" id="KW-0675">Receptor</keyword>
<dbReference type="Proteomes" id="UP000036987">
    <property type="component" value="Unassembled WGS sequence"/>
</dbReference>
<keyword evidence="19" id="KW-1185">Reference proteome</keyword>
<dbReference type="PANTHER" id="PTHR27002">
    <property type="entry name" value="RECEPTOR-LIKE SERINE/THREONINE-PROTEIN KINASE SD1-8"/>
    <property type="match status" value="1"/>
</dbReference>
<dbReference type="CDD" id="cd00028">
    <property type="entry name" value="B_lectin"/>
    <property type="match status" value="1"/>
</dbReference>
<dbReference type="OrthoDB" id="4062651at2759"/>
<dbReference type="OMA" id="MEPNNTS"/>
<keyword evidence="3 12" id="KW-0723">Serine/threonine-protein kinase</keyword>
<dbReference type="InterPro" id="IPR000719">
    <property type="entry name" value="Prot_kinase_dom"/>
</dbReference>
<dbReference type="EC" id="2.7.11.1" evidence="12"/>
<organism evidence="18 19">
    <name type="scientific">Zostera marina</name>
    <name type="common">Eelgrass</name>
    <dbReference type="NCBI Taxonomy" id="29655"/>
    <lineage>
        <taxon>Eukaryota</taxon>
        <taxon>Viridiplantae</taxon>
        <taxon>Streptophyta</taxon>
        <taxon>Embryophyta</taxon>
        <taxon>Tracheophyta</taxon>
        <taxon>Spermatophyta</taxon>
        <taxon>Magnoliopsida</taxon>
        <taxon>Liliopsida</taxon>
        <taxon>Zosteraceae</taxon>
        <taxon>Zostera</taxon>
    </lineage>
</organism>
<evidence type="ECO:0000313" key="18">
    <source>
        <dbReference type="EMBL" id="KMZ60164.1"/>
    </source>
</evidence>
<feature type="domain" description="Protein kinase" evidence="15">
    <location>
        <begin position="507"/>
        <end position="785"/>
    </location>
</feature>
<comment type="subcellular location">
    <subcellularLocation>
        <location evidence="1">Cell membrane</location>
        <topology evidence="1">Single-pass type I membrane protein</topology>
    </subcellularLocation>
</comment>
<dbReference type="CDD" id="cd00054">
    <property type="entry name" value="EGF_CA"/>
    <property type="match status" value="1"/>
</dbReference>
<evidence type="ECO:0000256" key="5">
    <source>
        <dbReference type="ARBA" id="ARBA00022679"/>
    </source>
</evidence>
<keyword evidence="14" id="KW-0472">Membrane</keyword>
<feature type="binding site" evidence="13">
    <location>
        <position position="536"/>
    </location>
    <ligand>
        <name>ATP</name>
        <dbReference type="ChEBI" id="CHEBI:30616"/>
    </ligand>
</feature>
<evidence type="ECO:0000256" key="3">
    <source>
        <dbReference type="ARBA" id="ARBA00022527"/>
    </source>
</evidence>
<dbReference type="AlphaFoldDB" id="A0A0K9NTS5"/>
<evidence type="ECO:0000256" key="9">
    <source>
        <dbReference type="ARBA" id="ARBA00022840"/>
    </source>
</evidence>
<comment type="catalytic activity">
    <reaction evidence="12">
        <text>L-seryl-[protein] + ATP = O-phospho-L-seryl-[protein] + ADP + H(+)</text>
        <dbReference type="Rhea" id="RHEA:17989"/>
        <dbReference type="Rhea" id="RHEA-COMP:9863"/>
        <dbReference type="Rhea" id="RHEA-COMP:11604"/>
        <dbReference type="ChEBI" id="CHEBI:15378"/>
        <dbReference type="ChEBI" id="CHEBI:29999"/>
        <dbReference type="ChEBI" id="CHEBI:30616"/>
        <dbReference type="ChEBI" id="CHEBI:83421"/>
        <dbReference type="ChEBI" id="CHEBI:456216"/>
        <dbReference type="EC" id="2.7.11.1"/>
    </reaction>
</comment>
<dbReference type="GO" id="GO:0007165">
    <property type="term" value="P:signal transduction"/>
    <property type="evidence" value="ECO:0000318"/>
    <property type="project" value="GO_Central"/>
</dbReference>
<dbReference type="PROSITE" id="PS50927">
    <property type="entry name" value="BULB_LECTIN"/>
    <property type="match status" value="1"/>
</dbReference>
<dbReference type="InterPro" id="IPR017441">
    <property type="entry name" value="Protein_kinase_ATP_BS"/>
</dbReference>
<dbReference type="InterPro" id="IPR024171">
    <property type="entry name" value="SRK-like_kinase"/>
</dbReference>
<dbReference type="STRING" id="29655.A0A0K9NTS5"/>
<dbReference type="InterPro" id="IPR011009">
    <property type="entry name" value="Kinase-like_dom_sf"/>
</dbReference>
<keyword evidence="11" id="KW-0325">Glycoprotein</keyword>
<evidence type="ECO:0000256" key="7">
    <source>
        <dbReference type="ARBA" id="ARBA00022741"/>
    </source>
</evidence>
<dbReference type="Gene3D" id="1.10.510.10">
    <property type="entry name" value="Transferase(Phosphotransferase) domain 1"/>
    <property type="match status" value="1"/>
</dbReference>
<name>A0A0K9NTS5_ZOSMR</name>
<dbReference type="GO" id="GO:0106310">
    <property type="term" value="F:protein serine kinase activity"/>
    <property type="evidence" value="ECO:0007669"/>
    <property type="project" value="RHEA"/>
</dbReference>
<dbReference type="PROSITE" id="PS50948">
    <property type="entry name" value="PAN"/>
    <property type="match status" value="1"/>
</dbReference>
<comment type="similarity">
    <text evidence="12">Belongs to the protein kinase superfamily. Ser/Thr protein kinase family.</text>
</comment>
<dbReference type="Pfam" id="PF00069">
    <property type="entry name" value="Pkinase"/>
    <property type="match status" value="1"/>
</dbReference>
<dbReference type="InterPro" id="IPR003609">
    <property type="entry name" value="Pan_app"/>
</dbReference>
<evidence type="ECO:0000256" key="10">
    <source>
        <dbReference type="ARBA" id="ARBA00023157"/>
    </source>
</evidence>
<evidence type="ECO:0000256" key="13">
    <source>
        <dbReference type="PROSITE-ProRule" id="PRU10141"/>
    </source>
</evidence>
<evidence type="ECO:0000259" key="17">
    <source>
        <dbReference type="PROSITE" id="PS50948"/>
    </source>
</evidence>
<evidence type="ECO:0000313" key="19">
    <source>
        <dbReference type="Proteomes" id="UP000036987"/>
    </source>
</evidence>
<keyword evidence="7 12" id="KW-0547">Nucleotide-binding</keyword>
<evidence type="ECO:0000259" key="15">
    <source>
        <dbReference type="PROSITE" id="PS50011"/>
    </source>
</evidence>
<feature type="domain" description="Apple" evidence="17">
    <location>
        <begin position="330"/>
        <end position="420"/>
    </location>
</feature>
<dbReference type="SMART" id="SM00220">
    <property type="entry name" value="S_TKc"/>
    <property type="match status" value="1"/>
</dbReference>
<keyword evidence="8 12" id="KW-0418">Kinase</keyword>
<sequence length="825" mass="94074">MLFLFSVCSVGYDVYPHKLIKDGDFVESPGRIFALAFFNPHESKHHYLGIRYVKFNNTNFVWVANRDDPIADSSGVLMITSTGNLILIQTSSNTIIWSSNTTSIAKSNNPKAEILDTGNFVVKETEKYSKVDKILWESFDHPTDTLLPSMKLGVDLRIGLKRFLTSWKTENDPSSGEHVYMMDPHGQHEVYVKTKNIPRYRLGPWNGKQFSGNPSMKIYERLYFNFTSNKTDAYYTFEYGGGGVNSALVMKPNGIVKRLGWSVESQSWEVYWSAPNDECDDYSRCGVNGLCDLSFQGYCKCLRGFTPKSPFAWKTQDFSMGCKSKVKSYCNINITQEGFLELKSVKYPDTTNSTIDKRMDFDECRSKCLANCNCTAFTRYYTATAIRSGEPTGCIMWYGELIDIRKFPFGGQNMWLKVPASELPKKQKNNQFLIILLSSILATITIGGLLLGFFIWRRNHAKKQHTNRPIHKGFKTLTMSYDENDIKWKIELNIFDRSTLATATKNFSNQNKIGQGGFGSVYKGKLDDGEEIAVKKLSKKFDGQEIQEKMFMNEAGLIANCQHRNLVRLIGCCMEGDERMLVFEFMNNKSLNTIIFGENKYLVEWKKRVEIILGISKGLLYLHEDARFKIIHRDIKAGNVLLDKEMNPKITDFGTARLFGSDQFEESTRIKIGTHGYMSPEYAMEGIFSPKSDVFSFGVLLLEIISGRKALDQNHLDSNLLELAWKLYNDEESFELLDCTLCSSCSMSQVIRFIQIGLLCVQEYATDRPNMSEVVFMLSNENSSISDPSTPGFCKRNDVHNRKRDISKQVDCSINTVTFTTNYTR</sequence>
<dbReference type="InterPro" id="IPR000858">
    <property type="entry name" value="S_locus_glycoprot_dom"/>
</dbReference>
<proteinExistence type="inferred from homology"/>
<dbReference type="PIRSF" id="PIRSF000641">
    <property type="entry name" value="SRK"/>
    <property type="match status" value="1"/>
</dbReference>
<evidence type="ECO:0000256" key="8">
    <source>
        <dbReference type="ARBA" id="ARBA00022777"/>
    </source>
</evidence>
<dbReference type="PANTHER" id="PTHR27002:SF1095">
    <property type="entry name" value="G-TYPE LECTIN S-RECEPTOR-LIKE SERINE_THREONINE-PROTEIN KINASE RKS1"/>
    <property type="match status" value="1"/>
</dbReference>
<dbReference type="Pfam" id="PF08276">
    <property type="entry name" value="PAN_2"/>
    <property type="match status" value="1"/>
</dbReference>
<dbReference type="PROSITE" id="PS00108">
    <property type="entry name" value="PROTEIN_KINASE_ST"/>
    <property type="match status" value="1"/>
</dbReference>
<dbReference type="Pfam" id="PF01453">
    <property type="entry name" value="B_lectin"/>
    <property type="match status" value="1"/>
</dbReference>
<dbReference type="SUPFAM" id="SSF56112">
    <property type="entry name" value="Protein kinase-like (PK-like)"/>
    <property type="match status" value="1"/>
</dbReference>
<keyword evidence="14" id="KW-1133">Transmembrane helix</keyword>
<dbReference type="InterPro" id="IPR036426">
    <property type="entry name" value="Bulb-type_lectin_dom_sf"/>
</dbReference>
<keyword evidence="5 12" id="KW-0808">Transferase</keyword>
<reference evidence="19" key="1">
    <citation type="journal article" date="2016" name="Nature">
        <title>The genome of the seagrass Zostera marina reveals angiosperm adaptation to the sea.</title>
        <authorList>
            <person name="Olsen J.L."/>
            <person name="Rouze P."/>
            <person name="Verhelst B."/>
            <person name="Lin Y.-C."/>
            <person name="Bayer T."/>
            <person name="Collen J."/>
            <person name="Dattolo E."/>
            <person name="De Paoli E."/>
            <person name="Dittami S."/>
            <person name="Maumus F."/>
            <person name="Michel G."/>
            <person name="Kersting A."/>
            <person name="Lauritano C."/>
            <person name="Lohaus R."/>
            <person name="Toepel M."/>
            <person name="Tonon T."/>
            <person name="Vanneste K."/>
            <person name="Amirebrahimi M."/>
            <person name="Brakel J."/>
            <person name="Bostroem C."/>
            <person name="Chovatia M."/>
            <person name="Grimwood J."/>
            <person name="Jenkins J.W."/>
            <person name="Jueterbock A."/>
            <person name="Mraz A."/>
            <person name="Stam W.T."/>
            <person name="Tice H."/>
            <person name="Bornberg-Bauer E."/>
            <person name="Green P.J."/>
            <person name="Pearson G.A."/>
            <person name="Procaccini G."/>
            <person name="Duarte C.M."/>
            <person name="Schmutz J."/>
            <person name="Reusch T.B.H."/>
            <person name="Van de Peer Y."/>
        </authorList>
    </citation>
    <scope>NUCLEOTIDE SEQUENCE [LARGE SCALE GENOMIC DNA]</scope>
    <source>
        <strain evidence="19">cv. Finnish</strain>
    </source>
</reference>
<keyword evidence="2" id="KW-1003">Cell membrane</keyword>
<evidence type="ECO:0000256" key="1">
    <source>
        <dbReference type="ARBA" id="ARBA00004251"/>
    </source>
</evidence>
<dbReference type="PROSITE" id="PS50011">
    <property type="entry name" value="PROTEIN_KINASE_DOM"/>
    <property type="match status" value="1"/>
</dbReference>
<dbReference type="GO" id="GO:0005524">
    <property type="term" value="F:ATP binding"/>
    <property type="evidence" value="ECO:0007669"/>
    <property type="project" value="UniProtKB-UniRule"/>
</dbReference>
<dbReference type="GO" id="GO:0005886">
    <property type="term" value="C:plasma membrane"/>
    <property type="evidence" value="ECO:0000318"/>
    <property type="project" value="GO_Central"/>
</dbReference>
<dbReference type="GO" id="GO:0004674">
    <property type="term" value="F:protein serine/threonine kinase activity"/>
    <property type="evidence" value="ECO:0000318"/>
    <property type="project" value="GO_Central"/>
</dbReference>
<protein>
    <recommendedName>
        <fullName evidence="12">Receptor-like serine/threonine-protein kinase</fullName>
        <ecNumber evidence="12">2.7.11.1</ecNumber>
    </recommendedName>
</protein>
<dbReference type="Pfam" id="PF00954">
    <property type="entry name" value="S_locus_glycop"/>
    <property type="match status" value="1"/>
</dbReference>
<dbReference type="PROSITE" id="PS00107">
    <property type="entry name" value="PROTEIN_KINASE_ATP"/>
    <property type="match status" value="1"/>
</dbReference>
<keyword evidence="6" id="KW-0732">Signal</keyword>
<dbReference type="FunFam" id="3.30.200.20:FF:000466">
    <property type="entry name" value="Putative LRR receptor-like serine/threonine-protein kinase"/>
    <property type="match status" value="1"/>
</dbReference>
<keyword evidence="9 12" id="KW-0067">ATP-binding</keyword>
<evidence type="ECO:0000256" key="2">
    <source>
        <dbReference type="ARBA" id="ARBA00022475"/>
    </source>
</evidence>
<keyword evidence="4" id="KW-0245">EGF-like domain</keyword>
<evidence type="ECO:0000256" key="4">
    <source>
        <dbReference type="ARBA" id="ARBA00022536"/>
    </source>
</evidence>
<evidence type="ECO:0000256" key="11">
    <source>
        <dbReference type="ARBA" id="ARBA00023180"/>
    </source>
</evidence>
<dbReference type="CDD" id="cd14066">
    <property type="entry name" value="STKc_IRAK"/>
    <property type="match status" value="1"/>
</dbReference>
<dbReference type="Gene3D" id="3.30.200.20">
    <property type="entry name" value="Phosphorylase Kinase, domain 1"/>
    <property type="match status" value="1"/>
</dbReference>
<dbReference type="SMART" id="SM00473">
    <property type="entry name" value="PAN_AP"/>
    <property type="match status" value="1"/>
</dbReference>
<dbReference type="GO" id="GO:0048544">
    <property type="term" value="P:recognition of pollen"/>
    <property type="evidence" value="ECO:0007669"/>
    <property type="project" value="InterPro"/>
</dbReference>
<feature type="domain" description="Bulb-type lectin" evidence="16">
    <location>
        <begin position="11"/>
        <end position="135"/>
    </location>
</feature>
<dbReference type="SMART" id="SM00108">
    <property type="entry name" value="B_lectin"/>
    <property type="match status" value="1"/>
</dbReference>
<dbReference type="FunFam" id="1.10.510.10:FF:000060">
    <property type="entry name" value="G-type lectin S-receptor-like serine/threonine-protein kinase"/>
    <property type="match status" value="1"/>
</dbReference>
<evidence type="ECO:0000259" key="16">
    <source>
        <dbReference type="PROSITE" id="PS50927"/>
    </source>
</evidence>
<dbReference type="SUPFAM" id="SSF51110">
    <property type="entry name" value="alpha-D-mannose-specific plant lectins"/>
    <property type="match status" value="1"/>
</dbReference>
<evidence type="ECO:0000256" key="14">
    <source>
        <dbReference type="SAM" id="Phobius"/>
    </source>
</evidence>
<accession>A0A0K9NTS5</accession>
<gene>
    <name evidence="18" type="ORF">ZOSMA_5G00250</name>
</gene>
<dbReference type="InterPro" id="IPR001480">
    <property type="entry name" value="Bulb-type_lectin_dom"/>
</dbReference>